<gene>
    <name evidence="1" type="ORF">APAC_1034</name>
</gene>
<dbReference type="OrthoDB" id="9805535at2"/>
<accession>A0A5C2H564</accession>
<reference evidence="1 2" key="3">
    <citation type="submission" date="2019-09" db="EMBL/GenBank/DDBJ databases">
        <title>Taxonomic note: a critical rebuttal of the proposed division of the genus Arcobacter into six genera, emended descriptions of Arcobacter anaerophilus and the genus Arcobacter, and an assessment of genus-level boundaries for Epsilonproteobacteria using in silico genomic comparator tools.</title>
        <authorList>
            <person name="On S.L.W."/>
            <person name="Miller W.G."/>
            <person name="Biggs P."/>
            <person name="Cornelius A."/>
            <person name="Vandamme P."/>
        </authorList>
    </citation>
    <scope>NUCLEOTIDE SEQUENCE [LARGE SCALE GENOMIC DNA]</scope>
    <source>
        <strain evidence="1 2">LMG 26638</strain>
    </source>
</reference>
<dbReference type="Gene3D" id="3.40.50.300">
    <property type="entry name" value="P-loop containing nucleotide triphosphate hydrolases"/>
    <property type="match status" value="1"/>
</dbReference>
<dbReference type="PANTHER" id="PTHR34301:SF8">
    <property type="entry name" value="ATPASE DOMAIN-CONTAINING PROTEIN"/>
    <property type="match status" value="1"/>
</dbReference>
<name>A0A5C2H564_9BACT</name>
<keyword evidence="1" id="KW-0547">Nucleotide-binding</keyword>
<dbReference type="PANTHER" id="PTHR34301">
    <property type="entry name" value="DNA-BINDING PROTEIN-RELATED"/>
    <property type="match status" value="1"/>
</dbReference>
<dbReference type="Proteomes" id="UP000322726">
    <property type="component" value="Chromosome"/>
</dbReference>
<dbReference type="AlphaFoldDB" id="A0A5C2H564"/>
<evidence type="ECO:0000313" key="2">
    <source>
        <dbReference type="Proteomes" id="UP000322726"/>
    </source>
</evidence>
<reference evidence="1 2" key="2">
    <citation type="submission" date="2019-09" db="EMBL/GenBank/DDBJ databases">
        <title>Complete genome sequencing of four Arcobacter species reveals a diverse suite of mobile elements.</title>
        <authorList>
            <person name="Miller W.G."/>
            <person name="Yee E."/>
            <person name="Bono J.L."/>
        </authorList>
    </citation>
    <scope>NUCLEOTIDE SEQUENCE [LARGE SCALE GENOMIC DNA]</scope>
    <source>
        <strain evidence="1 2">LMG 26638</strain>
    </source>
</reference>
<dbReference type="GO" id="GO:0005524">
    <property type="term" value="F:ATP binding"/>
    <property type="evidence" value="ECO:0007669"/>
    <property type="project" value="UniProtKB-KW"/>
</dbReference>
<dbReference type="SUPFAM" id="SSF52540">
    <property type="entry name" value="P-loop containing nucleoside triphosphate hydrolases"/>
    <property type="match status" value="1"/>
</dbReference>
<proteinExistence type="predicted"/>
<dbReference type="EMBL" id="CP035928">
    <property type="protein sequence ID" value="QEP34160.1"/>
    <property type="molecule type" value="Genomic_DNA"/>
</dbReference>
<keyword evidence="2" id="KW-1185">Reference proteome</keyword>
<evidence type="ECO:0000313" key="1">
    <source>
        <dbReference type="EMBL" id="QEP34160.1"/>
    </source>
</evidence>
<protein>
    <submittedName>
        <fullName evidence="1">ATP-binding protein</fullName>
    </submittedName>
</protein>
<dbReference type="RefSeq" id="WP_130233115.1">
    <property type="nucleotide sequence ID" value="NZ_BMEF01000019.1"/>
</dbReference>
<dbReference type="KEGG" id="apai:APAC_1034"/>
<keyword evidence="1" id="KW-0067">ATP-binding</keyword>
<sequence>MNSPFPYETYAENESFYGREVEKEKILSFANTSTNLVIYSKRRLGKSSLVREVFRENKEYLFIYCDMFDITSKEDFASNLLHSLASSIKGDIKVVLKRLSKLFKRVSLVYSADPQTGKLSLKPDLKALSFQEMMDEFFNTVFELSKKQKIVIALDEFQQISTLKDAKIDAILRKYIQENYNISYIFLGSKRHMLNRLFEYGAPLFEEATSMQLESIKQEDINNYVSKHLNISDEIVEYIYDLTDGETKFIQHIFHILFVYHKRKEITISLVDEAILEIIHAKSSGYKILFDTFSQFQKKAFKALSKYSQNIHSKDVLDEYNISKGSMQSALKQLYQREIIDKEDDVWFIPDRTLELWGKTLLN</sequence>
<dbReference type="InterPro" id="IPR011579">
    <property type="entry name" value="ATPase_dom"/>
</dbReference>
<dbReference type="Pfam" id="PF01637">
    <property type="entry name" value="ATPase_2"/>
    <property type="match status" value="1"/>
</dbReference>
<reference evidence="2" key="1">
    <citation type="submission" date="2019-09" db="EMBL/GenBank/DDBJ databases">
        <title>Complete genome sequencing of four Arcobacter species reveals a diverse suite of mobile elements.</title>
        <authorList>
            <person name="On S.L.W."/>
            <person name="Miller W.G."/>
            <person name="Biggs P."/>
            <person name="Cornelius A."/>
            <person name="Vandamme P."/>
        </authorList>
    </citation>
    <scope>NUCLEOTIDE SEQUENCE [LARGE SCALE GENOMIC DNA]</scope>
    <source>
        <strain evidence="2">LMG 26638</strain>
    </source>
</reference>
<dbReference type="InterPro" id="IPR027417">
    <property type="entry name" value="P-loop_NTPase"/>
</dbReference>
<organism evidence="1 2">
    <name type="scientific">Malaciobacter pacificus</name>
    <dbReference type="NCBI Taxonomy" id="1080223"/>
    <lineage>
        <taxon>Bacteria</taxon>
        <taxon>Pseudomonadati</taxon>
        <taxon>Campylobacterota</taxon>
        <taxon>Epsilonproteobacteria</taxon>
        <taxon>Campylobacterales</taxon>
        <taxon>Arcobacteraceae</taxon>
        <taxon>Malaciobacter</taxon>
    </lineage>
</organism>